<dbReference type="Proteomes" id="UP001296104">
    <property type="component" value="Unassembled WGS sequence"/>
</dbReference>
<dbReference type="GO" id="GO:0004633">
    <property type="term" value="F:phosphopantothenoylcysteine decarboxylase activity"/>
    <property type="evidence" value="ECO:0007669"/>
    <property type="project" value="TreeGrafter"/>
</dbReference>
<keyword evidence="1" id="KW-0173">Coenzyme A biosynthesis</keyword>
<evidence type="ECO:0000256" key="1">
    <source>
        <dbReference type="ARBA" id="ARBA00022993"/>
    </source>
</evidence>
<feature type="region of interest" description="Disordered" evidence="3">
    <location>
        <begin position="55"/>
        <end position="79"/>
    </location>
</feature>
<dbReference type="GO" id="GO:0015937">
    <property type="term" value="P:coenzyme A biosynthetic process"/>
    <property type="evidence" value="ECO:0007669"/>
    <property type="project" value="UniProtKB-KW"/>
</dbReference>
<organism evidence="5 6">
    <name type="scientific">Lecanosticta acicola</name>
    <dbReference type="NCBI Taxonomy" id="111012"/>
    <lineage>
        <taxon>Eukaryota</taxon>
        <taxon>Fungi</taxon>
        <taxon>Dikarya</taxon>
        <taxon>Ascomycota</taxon>
        <taxon>Pezizomycotina</taxon>
        <taxon>Dothideomycetes</taxon>
        <taxon>Dothideomycetidae</taxon>
        <taxon>Mycosphaerellales</taxon>
        <taxon>Mycosphaerellaceae</taxon>
        <taxon>Lecanosticta</taxon>
    </lineage>
</organism>
<dbReference type="Gene3D" id="3.40.50.1950">
    <property type="entry name" value="Flavin prenyltransferase-like"/>
    <property type="match status" value="1"/>
</dbReference>
<dbReference type="GO" id="GO:0071513">
    <property type="term" value="C:phosphopantothenoylcysteine decarboxylase complex"/>
    <property type="evidence" value="ECO:0007669"/>
    <property type="project" value="TreeGrafter"/>
</dbReference>
<dbReference type="InterPro" id="IPR003382">
    <property type="entry name" value="Flavoprotein"/>
</dbReference>
<evidence type="ECO:0000313" key="6">
    <source>
        <dbReference type="Proteomes" id="UP001296104"/>
    </source>
</evidence>
<feature type="domain" description="Flavoprotein" evidence="4">
    <location>
        <begin position="97"/>
        <end position="311"/>
    </location>
</feature>
<dbReference type="PANTHER" id="PTHR14359">
    <property type="entry name" value="HOMO-OLIGOMERIC FLAVIN CONTAINING CYS DECARBOXYLASE FAMILY"/>
    <property type="match status" value="1"/>
</dbReference>
<evidence type="ECO:0000313" key="5">
    <source>
        <dbReference type="EMBL" id="CAK4033049.1"/>
    </source>
</evidence>
<dbReference type="PANTHER" id="PTHR14359:SF6">
    <property type="entry name" value="PHOSPHOPANTOTHENOYLCYSTEINE DECARBOXYLASE"/>
    <property type="match status" value="1"/>
</dbReference>
<dbReference type="AlphaFoldDB" id="A0AAI8Z5X0"/>
<dbReference type="GO" id="GO:0010181">
    <property type="term" value="F:FMN binding"/>
    <property type="evidence" value="ECO:0007669"/>
    <property type="project" value="TreeGrafter"/>
</dbReference>
<proteinExistence type="inferred from homology"/>
<evidence type="ECO:0000259" key="4">
    <source>
        <dbReference type="Pfam" id="PF02441"/>
    </source>
</evidence>
<reference evidence="5" key="1">
    <citation type="submission" date="2023-11" db="EMBL/GenBank/DDBJ databases">
        <authorList>
            <person name="Alioto T."/>
            <person name="Alioto T."/>
            <person name="Gomez Garrido J."/>
        </authorList>
    </citation>
    <scope>NUCLEOTIDE SEQUENCE</scope>
</reference>
<evidence type="ECO:0000256" key="3">
    <source>
        <dbReference type="SAM" id="MobiDB-lite"/>
    </source>
</evidence>
<comment type="similarity">
    <text evidence="2">Belongs to the HFCD (homooligomeric flavin containing Cys decarboxylase) superfamily.</text>
</comment>
<name>A0AAI8Z5X0_9PEZI</name>
<protein>
    <submittedName>
        <fullName evidence="5">Flavo</fullName>
    </submittedName>
</protein>
<dbReference type="Pfam" id="PF02441">
    <property type="entry name" value="Flavoprotein"/>
    <property type="match status" value="1"/>
</dbReference>
<keyword evidence="6" id="KW-1185">Reference proteome</keyword>
<dbReference type="SUPFAM" id="SSF52507">
    <property type="entry name" value="Homo-oligomeric flavin-containing Cys decarboxylases, HFCD"/>
    <property type="match status" value="1"/>
</dbReference>
<feature type="compositionally biased region" description="Polar residues" evidence="3">
    <location>
        <begin position="55"/>
        <end position="65"/>
    </location>
</feature>
<comment type="caution">
    <text evidence="5">The sequence shown here is derived from an EMBL/GenBank/DDBJ whole genome shotgun (WGS) entry which is preliminary data.</text>
</comment>
<dbReference type="InterPro" id="IPR036551">
    <property type="entry name" value="Flavin_trans-like"/>
</dbReference>
<accession>A0AAI8Z5X0</accession>
<sequence length="319" mass="35130">MSSGLSEPGWSPENVDRLLHHLTRIEDRLRQLFALAVIFSFGSLLVKFLTATTTPGQAQSQPSDGNNKKKIKFANGALPPPPPVLRASEHLNDGKRHLLLAATGSVATIKIPNIIQSLSRHRNLAIRVLLTDSAAEFLQGQSDEQPSLTTLSRLPNVEAIHLDRDEWQPPWTRAAPILHIELRRWADLMCIAPLSANSLAKIALGLSDHLVASVARAWDTTGLIDPVRRRLPGGGVASGKGEKKVKGMIVAPAMNTAMWNHPVTRRHVAVLEEEWGEWVEVLRPVEKDLACGDVGGGAMREWKEIVSVIEERLRLHDDD</sequence>
<evidence type="ECO:0000256" key="2">
    <source>
        <dbReference type="ARBA" id="ARBA00038350"/>
    </source>
</evidence>
<dbReference type="EMBL" id="CAVMBE010000077">
    <property type="protein sequence ID" value="CAK4033049.1"/>
    <property type="molecule type" value="Genomic_DNA"/>
</dbReference>
<gene>
    <name evidence="5" type="ORF">LECACI_7A008207</name>
</gene>